<dbReference type="InterPro" id="IPR036890">
    <property type="entry name" value="HATPase_C_sf"/>
</dbReference>
<proteinExistence type="predicted"/>
<gene>
    <name evidence="2" type="ORF">GCM10010964_00270</name>
</gene>
<dbReference type="InterPro" id="IPR018762">
    <property type="entry name" value="ChpT_C"/>
</dbReference>
<accession>A0A8J2Z7L3</accession>
<dbReference type="Gene3D" id="1.10.287.130">
    <property type="match status" value="1"/>
</dbReference>
<dbReference type="Gene3D" id="3.30.565.10">
    <property type="entry name" value="Histidine kinase-like ATPase, C-terminal domain"/>
    <property type="match status" value="1"/>
</dbReference>
<sequence length="222" mass="21518">MPPPQDPSTMPQGFRLAQLIAARICHDLGGPVGTVEGALSLLGAGSDEAMAVAREGAAALRQRLTLFRAAWGGGLGDATLAELLALLDGQVAGGRARLAVAEGLSPGTAFAAPVAQLMLNAVLLAGDALPRGGVVLLGGDPSGVLMVRPEGEGAAWPPGLAAALAAGGLDPRRAADPRAVRAPALAALAADLGVPLALGLGGPGDAGPAPLLIGPAPPPPAA</sequence>
<evidence type="ECO:0000313" key="3">
    <source>
        <dbReference type="Proteomes" id="UP000597507"/>
    </source>
</evidence>
<name>A0A8J2Z7L3_9PROT</name>
<dbReference type="AlphaFoldDB" id="A0A8J2Z7L3"/>
<evidence type="ECO:0000313" key="2">
    <source>
        <dbReference type="EMBL" id="GGG15911.1"/>
    </source>
</evidence>
<keyword evidence="3" id="KW-1185">Reference proteome</keyword>
<reference evidence="2 3" key="1">
    <citation type="journal article" date="2014" name="Int. J. Syst. Evol. Microbiol.">
        <title>Complete genome sequence of Corynebacterium casei LMG S-19264T (=DSM 44701T), isolated from a smear-ripened cheese.</title>
        <authorList>
            <consortium name="US DOE Joint Genome Institute (JGI-PGF)"/>
            <person name="Walter F."/>
            <person name="Albersmeier A."/>
            <person name="Kalinowski J."/>
            <person name="Ruckert C."/>
        </authorList>
    </citation>
    <scope>NUCLEOTIDE SEQUENCE [LARGE SCALE GENOMIC DNA]</scope>
    <source>
        <strain evidence="2 3">CGMCC 1.16330</strain>
    </source>
</reference>
<organism evidence="2 3">
    <name type="scientific">Caldovatus sediminis</name>
    <dbReference type="NCBI Taxonomy" id="2041189"/>
    <lineage>
        <taxon>Bacteria</taxon>
        <taxon>Pseudomonadati</taxon>
        <taxon>Pseudomonadota</taxon>
        <taxon>Alphaproteobacteria</taxon>
        <taxon>Acetobacterales</taxon>
        <taxon>Roseomonadaceae</taxon>
        <taxon>Caldovatus</taxon>
    </lineage>
</organism>
<protein>
    <recommendedName>
        <fullName evidence="1">Histidine phosphotransferase ChpT C-terminal domain-containing protein</fullName>
    </recommendedName>
</protein>
<feature type="domain" description="Histidine phosphotransferase ChpT C-terminal" evidence="1">
    <location>
        <begin position="81"/>
        <end position="198"/>
    </location>
</feature>
<evidence type="ECO:0000259" key="1">
    <source>
        <dbReference type="Pfam" id="PF10090"/>
    </source>
</evidence>
<dbReference type="Proteomes" id="UP000597507">
    <property type="component" value="Unassembled WGS sequence"/>
</dbReference>
<comment type="caution">
    <text evidence="2">The sequence shown here is derived from an EMBL/GenBank/DDBJ whole genome shotgun (WGS) entry which is preliminary data.</text>
</comment>
<dbReference type="EMBL" id="BMKS01000001">
    <property type="protein sequence ID" value="GGG15911.1"/>
    <property type="molecule type" value="Genomic_DNA"/>
</dbReference>
<dbReference type="Pfam" id="PF10090">
    <property type="entry name" value="HPTransfase"/>
    <property type="match status" value="1"/>
</dbReference>